<dbReference type="Proteomes" id="UP000199602">
    <property type="component" value="Unassembled WGS sequence"/>
</dbReference>
<evidence type="ECO:0000313" key="1">
    <source>
        <dbReference type="EMBL" id="SDO03181.1"/>
    </source>
</evidence>
<dbReference type="EMBL" id="FNIN01000017">
    <property type="protein sequence ID" value="SDO03181.1"/>
    <property type="molecule type" value="Genomic_DNA"/>
</dbReference>
<keyword evidence="2" id="KW-1185">Reference proteome</keyword>
<proteinExistence type="predicted"/>
<accession>A0A1H0G8K0</accession>
<dbReference type="RefSeq" id="WP_092066522.1">
    <property type="nucleotide sequence ID" value="NZ_FNIN01000017.1"/>
</dbReference>
<dbReference type="STRING" id="206665.SAMN04488516_1174"/>
<reference evidence="1 2" key="1">
    <citation type="submission" date="2016-10" db="EMBL/GenBank/DDBJ databases">
        <authorList>
            <person name="de Groot N.N."/>
        </authorList>
    </citation>
    <scope>NUCLEOTIDE SEQUENCE [LARGE SCALE GENOMIC DNA]</scope>
    <source>
        <strain evidence="1 2">DSM 15269</strain>
    </source>
</reference>
<dbReference type="OrthoDB" id="5457266at2"/>
<organism evidence="1 2">
    <name type="scientific">Desulfonauticus submarinus</name>
    <dbReference type="NCBI Taxonomy" id="206665"/>
    <lineage>
        <taxon>Bacteria</taxon>
        <taxon>Pseudomonadati</taxon>
        <taxon>Thermodesulfobacteriota</taxon>
        <taxon>Desulfovibrionia</taxon>
        <taxon>Desulfovibrionales</taxon>
        <taxon>Desulfonauticaceae</taxon>
        <taxon>Desulfonauticus</taxon>
    </lineage>
</organism>
<dbReference type="AlphaFoldDB" id="A0A1H0G8K0"/>
<name>A0A1H0G8K0_9BACT</name>
<protein>
    <submittedName>
        <fullName evidence="1">Uncharacterized protein</fullName>
    </submittedName>
</protein>
<evidence type="ECO:0000313" key="2">
    <source>
        <dbReference type="Proteomes" id="UP000199602"/>
    </source>
</evidence>
<sequence length="130" mass="15336">MDGKRNRLRKIFFIFLIIFGLCSISFAKHLHKEKYYQNKWCKGHTGKTEVVMPDGTRCDCITDEYAIEFDFAPKWAEAIGQALYYALQTGKKPGIVLILEHEKDYKYWIRLNTVIKKCKLPIKTWIIKNT</sequence>
<gene>
    <name evidence="1" type="ORF">SAMN04488516_1174</name>
</gene>